<reference evidence="1 2" key="1">
    <citation type="submission" date="2017-11" db="EMBL/GenBank/DDBJ databases">
        <authorList>
            <person name="Laing C."/>
            <person name="Caston J.C."/>
            <person name="Del V.M."/>
            <person name="Young O.M."/>
            <person name="Nayek S."/>
            <person name="Hughes L.E."/>
            <person name="Garlena R.A."/>
            <person name="Russell D.A."/>
            <person name="Pope W.H."/>
            <person name="Jacobs-Sera D."/>
            <person name="Hendrix R.W."/>
            <person name="Hatfull G.F."/>
        </authorList>
    </citation>
    <scope>NUCLEOTIDE SEQUENCE [LARGE SCALE GENOMIC DNA]</scope>
</reference>
<protein>
    <submittedName>
        <fullName evidence="1">Uncharacterized protein</fullName>
    </submittedName>
</protein>
<organism evidence="1 2">
    <name type="scientific">Streptomyces phage Manuel</name>
    <dbReference type="NCBI Taxonomy" id="2053812"/>
    <lineage>
        <taxon>Viruses</taxon>
        <taxon>Duplodnaviria</taxon>
        <taxon>Heunggongvirae</taxon>
        <taxon>Uroviricota</taxon>
        <taxon>Caudoviricetes</taxon>
        <taxon>Beephvirinae</taxon>
        <taxon>Manuelvirus</taxon>
        <taxon>Manuelvirus manuel</taxon>
    </lineage>
</organism>
<proteinExistence type="predicted"/>
<accession>A0A2H4PR15</accession>
<evidence type="ECO:0000313" key="2">
    <source>
        <dbReference type="Proteomes" id="UP000240735"/>
    </source>
</evidence>
<gene>
    <name evidence="1" type="ORF">SEA_MANUEL_65</name>
</gene>
<evidence type="ECO:0000313" key="1">
    <source>
        <dbReference type="EMBL" id="ATW69359.1"/>
    </source>
</evidence>
<dbReference type="EMBL" id="MG518519">
    <property type="protein sequence ID" value="ATW69359.1"/>
    <property type="molecule type" value="Genomic_DNA"/>
</dbReference>
<keyword evidence="2" id="KW-1185">Reference proteome</keyword>
<dbReference type="Proteomes" id="UP000240735">
    <property type="component" value="Segment"/>
</dbReference>
<name>A0A2H4PR15_9CAUD</name>
<sequence>MKTYRVSRAVARYKEKCSHCGGDIMPGQCIARMFNYMAHGRSACEEAIVDRYEAAVSNAHKVRP</sequence>